<dbReference type="EMBL" id="MJMI01000096">
    <property type="protein sequence ID" value="OLQ91202.1"/>
    <property type="molecule type" value="Genomic_DNA"/>
</dbReference>
<evidence type="ECO:0000256" key="3">
    <source>
        <dbReference type="ARBA" id="ARBA00022452"/>
    </source>
</evidence>
<name>A0ABX3FER0_9VIBR</name>
<dbReference type="Proteomes" id="UP000186206">
    <property type="component" value="Unassembled WGS sequence"/>
</dbReference>
<dbReference type="InterPro" id="IPR005017">
    <property type="entry name" value="OMPP1/FadL/TodX"/>
</dbReference>
<comment type="similarity">
    <text evidence="2">Belongs to the OmpP1/FadL family.</text>
</comment>
<proteinExistence type="inferred from homology"/>
<evidence type="ECO:0000256" key="4">
    <source>
        <dbReference type="ARBA" id="ARBA00022692"/>
    </source>
</evidence>
<evidence type="ECO:0000256" key="1">
    <source>
        <dbReference type="ARBA" id="ARBA00004571"/>
    </source>
</evidence>
<reference evidence="9 10" key="1">
    <citation type="submission" date="2016-09" db="EMBL/GenBank/DDBJ databases">
        <title>Genomic Taxonomy of the Vibrionaceae.</title>
        <authorList>
            <person name="Gonzalez-Castillo A."/>
            <person name="Gomez-Gil B."/>
            <person name="Enciso-Ibarra K."/>
        </authorList>
    </citation>
    <scope>NUCLEOTIDE SEQUENCE [LARGE SCALE GENOMIC DNA]</scope>
    <source>
        <strain evidence="9 10">CAIM 1731</strain>
    </source>
</reference>
<dbReference type="RefSeq" id="WP_075649815.1">
    <property type="nucleotide sequence ID" value="NZ_AP019657.1"/>
</dbReference>
<dbReference type="SUPFAM" id="SSF56935">
    <property type="entry name" value="Porins"/>
    <property type="match status" value="1"/>
</dbReference>
<dbReference type="Gene3D" id="2.40.160.60">
    <property type="entry name" value="Outer membrane protein transport protein (OMPP1/FadL/TodX)"/>
    <property type="match status" value="1"/>
</dbReference>
<evidence type="ECO:0000313" key="9">
    <source>
        <dbReference type="EMBL" id="OLQ91202.1"/>
    </source>
</evidence>
<keyword evidence="10" id="KW-1185">Reference proteome</keyword>
<evidence type="ECO:0000256" key="5">
    <source>
        <dbReference type="ARBA" id="ARBA00022729"/>
    </source>
</evidence>
<evidence type="ECO:0000313" key="10">
    <source>
        <dbReference type="Proteomes" id="UP000186206"/>
    </source>
</evidence>
<comment type="subcellular location">
    <subcellularLocation>
        <location evidence="1">Cell outer membrane</location>
        <topology evidence="1">Multi-pass membrane protein</topology>
    </subcellularLocation>
</comment>
<evidence type="ECO:0000256" key="8">
    <source>
        <dbReference type="SAM" id="SignalP"/>
    </source>
</evidence>
<dbReference type="PANTHER" id="PTHR35093:SF1">
    <property type="entry name" value="OUTER MEMBRANE LONG-CHAIN FATTY ACID RECEPTOR FADL FAMILY"/>
    <property type="match status" value="1"/>
</dbReference>
<sequence>MNKTRLFKKTLLAVTVSTVTLASQQALAAGFQLNAQSATGIGRAFAGDAVIADNASVMARNPAAMALFDKTEFSIGFESITSMIEVKDAEYRSAGLAAGPSIVTNKTDVPDTDDVGATSIAPNIHLIVPVNDKFAWGVNAYSNFGTKTEFSDDYIASEYGGLTDVKSFNFGLAGSYRLNEQWSFGAGLDLIYGQGTMKRTGSDLLLSGAGEDLLNVDKADGFAFGFNVGTVYELDENNRFGFSYRYSPEFEAEDDKGQKITLPLPDMAEFSGYHKIEDTKFAVHYSIQYIGWGAFDKIKFRNLDENASPVGNDSGGSYDKQYKWQDGWHYAIGGTYYLNNDWTLRAGYMYDTSAQDSLTSISVPDSDRQWFSTGFTYHIDNSSNIDFGFTYLLGDDVKVDESTPVDLPAFLGGATIEGSGISATTRANAILVGLQYSRSF</sequence>
<evidence type="ECO:0000256" key="6">
    <source>
        <dbReference type="ARBA" id="ARBA00023136"/>
    </source>
</evidence>
<keyword evidence="3" id="KW-1134">Transmembrane beta strand</keyword>
<protein>
    <submittedName>
        <fullName evidence="9">Long-chain fatty acid transporter</fullName>
    </submittedName>
</protein>
<organism evidence="9 10">
    <name type="scientific">Vibrio ponticus</name>
    <dbReference type="NCBI Taxonomy" id="265668"/>
    <lineage>
        <taxon>Bacteria</taxon>
        <taxon>Pseudomonadati</taxon>
        <taxon>Pseudomonadota</taxon>
        <taxon>Gammaproteobacteria</taxon>
        <taxon>Vibrionales</taxon>
        <taxon>Vibrionaceae</taxon>
        <taxon>Vibrio</taxon>
    </lineage>
</organism>
<keyword evidence="7" id="KW-0998">Cell outer membrane</keyword>
<keyword evidence="5 8" id="KW-0732">Signal</keyword>
<dbReference type="Pfam" id="PF03349">
    <property type="entry name" value="Toluene_X"/>
    <property type="match status" value="1"/>
</dbReference>
<gene>
    <name evidence="9" type="ORF">BIY21_13625</name>
</gene>
<evidence type="ECO:0000256" key="2">
    <source>
        <dbReference type="ARBA" id="ARBA00008163"/>
    </source>
</evidence>
<comment type="caution">
    <text evidence="9">The sequence shown here is derived from an EMBL/GenBank/DDBJ whole genome shotgun (WGS) entry which is preliminary data.</text>
</comment>
<feature type="signal peptide" evidence="8">
    <location>
        <begin position="1"/>
        <end position="28"/>
    </location>
</feature>
<feature type="chain" id="PRO_5045303656" evidence="8">
    <location>
        <begin position="29"/>
        <end position="440"/>
    </location>
</feature>
<keyword evidence="4" id="KW-0812">Transmembrane</keyword>
<keyword evidence="6" id="KW-0472">Membrane</keyword>
<dbReference type="PANTHER" id="PTHR35093">
    <property type="entry name" value="OUTER MEMBRANE PROTEIN NMB0088-RELATED"/>
    <property type="match status" value="1"/>
</dbReference>
<accession>A0ABX3FER0</accession>
<evidence type="ECO:0000256" key="7">
    <source>
        <dbReference type="ARBA" id="ARBA00023237"/>
    </source>
</evidence>